<name>A0ABN7PI18_TIMPD</name>
<keyword evidence="2" id="KW-1185">Reference proteome</keyword>
<accession>A0ABN7PI18</accession>
<gene>
    <name evidence="1" type="ORF">TPAB3V08_LOCUS14358</name>
</gene>
<evidence type="ECO:0008006" key="3">
    <source>
        <dbReference type="Google" id="ProtNLM"/>
    </source>
</evidence>
<protein>
    <recommendedName>
        <fullName evidence="3">Dystrophin</fullName>
    </recommendedName>
</protein>
<evidence type="ECO:0000313" key="2">
    <source>
        <dbReference type="Proteomes" id="UP001153148"/>
    </source>
</evidence>
<dbReference type="EMBL" id="CAJPIN010068664">
    <property type="protein sequence ID" value="CAG2067415.1"/>
    <property type="molecule type" value="Genomic_DNA"/>
</dbReference>
<comment type="caution">
    <text evidence="1">The sequence shown here is derived from an EMBL/GenBank/DDBJ whole genome shotgun (WGS) entry which is preliminary data.</text>
</comment>
<reference evidence="1" key="1">
    <citation type="submission" date="2021-03" db="EMBL/GenBank/DDBJ databases">
        <authorList>
            <person name="Tran Van P."/>
        </authorList>
    </citation>
    <scope>NUCLEOTIDE SEQUENCE</scope>
</reference>
<dbReference type="Proteomes" id="UP001153148">
    <property type="component" value="Unassembled WGS sequence"/>
</dbReference>
<organism evidence="1 2">
    <name type="scientific">Timema podura</name>
    <name type="common">Walking stick</name>
    <dbReference type="NCBI Taxonomy" id="61482"/>
    <lineage>
        <taxon>Eukaryota</taxon>
        <taxon>Metazoa</taxon>
        <taxon>Ecdysozoa</taxon>
        <taxon>Arthropoda</taxon>
        <taxon>Hexapoda</taxon>
        <taxon>Insecta</taxon>
        <taxon>Pterygota</taxon>
        <taxon>Neoptera</taxon>
        <taxon>Polyneoptera</taxon>
        <taxon>Phasmatodea</taxon>
        <taxon>Timematodea</taxon>
        <taxon>Timematoidea</taxon>
        <taxon>Timematidae</taxon>
        <taxon>Timema</taxon>
    </lineage>
</organism>
<dbReference type="SUPFAM" id="SSF46966">
    <property type="entry name" value="Spectrin repeat"/>
    <property type="match status" value="1"/>
</dbReference>
<evidence type="ECO:0000313" key="1">
    <source>
        <dbReference type="EMBL" id="CAG2067415.1"/>
    </source>
</evidence>
<feature type="non-terminal residue" evidence="1">
    <location>
        <position position="1"/>
    </location>
</feature>
<dbReference type="Gene3D" id="1.20.58.60">
    <property type="match status" value="1"/>
</dbReference>
<sequence>FEYEKFVGALNDVQHGLEERLQQWSEYEGSFDRLLSWLSDSETSLKNYAPRSTLEEKQEQHEKYQDLIKIIDSRNRDVKEIVTLADHLEQVRYRTF</sequence>
<proteinExistence type="predicted"/>